<sequence length="294" mass="33256">MINPWKCNDDSFELQSWLKAHNIDFNEFCKHNKGLEKFQRMVSVVHTNETENVLDKEILQFLEALSNKTSGSLGGNEEDDIHEVEYEDVCDEGRNKTKKKKQLIKKQLPNLARHQVTYARHMVSWLLNLATSIKSRTPDTWLVAVQIGSFPSHVRQTPGALAVESKYAHQVTYTRHRKENTMNKTKNVALPLLRMHVQKAPAAFGAVRIGFLHCSASPAHTFLLPSGAFLSAYGAARIKLKQISHHKQNSMACARMRAILTERPLNIRDLIANMYRKGCNVISTTNPPAVFSAI</sequence>
<gene>
    <name evidence="1" type="ORF">TDIB3V08_LOCUS9707</name>
</gene>
<name>A0A7R8VRL8_TIMDO</name>
<protein>
    <submittedName>
        <fullName evidence="1">Uncharacterized protein</fullName>
    </submittedName>
</protein>
<evidence type="ECO:0000313" key="1">
    <source>
        <dbReference type="EMBL" id="CAD7203538.1"/>
    </source>
</evidence>
<reference evidence="1" key="1">
    <citation type="submission" date="2020-11" db="EMBL/GenBank/DDBJ databases">
        <authorList>
            <person name="Tran Van P."/>
        </authorList>
    </citation>
    <scope>NUCLEOTIDE SEQUENCE</scope>
</reference>
<accession>A0A7R8VRL8</accession>
<dbReference type="EMBL" id="OA570771">
    <property type="protein sequence ID" value="CAD7203538.1"/>
    <property type="molecule type" value="Genomic_DNA"/>
</dbReference>
<dbReference type="AlphaFoldDB" id="A0A7R8VRL8"/>
<organism evidence="1">
    <name type="scientific">Timema douglasi</name>
    <name type="common">Walking stick</name>
    <dbReference type="NCBI Taxonomy" id="61478"/>
    <lineage>
        <taxon>Eukaryota</taxon>
        <taxon>Metazoa</taxon>
        <taxon>Ecdysozoa</taxon>
        <taxon>Arthropoda</taxon>
        <taxon>Hexapoda</taxon>
        <taxon>Insecta</taxon>
        <taxon>Pterygota</taxon>
        <taxon>Neoptera</taxon>
        <taxon>Polyneoptera</taxon>
        <taxon>Phasmatodea</taxon>
        <taxon>Timematodea</taxon>
        <taxon>Timematoidea</taxon>
        <taxon>Timematidae</taxon>
        <taxon>Timema</taxon>
    </lineage>
</organism>
<proteinExistence type="predicted"/>